<dbReference type="AlphaFoldDB" id="A0A3N4JHH3"/>
<keyword evidence="1" id="KW-1133">Transmembrane helix</keyword>
<accession>A0A3N4JHH3</accession>
<feature type="transmembrane region" description="Helical" evidence="1">
    <location>
        <begin position="20"/>
        <end position="39"/>
    </location>
</feature>
<dbReference type="Proteomes" id="UP000276215">
    <property type="component" value="Unassembled WGS sequence"/>
</dbReference>
<feature type="transmembrane region" description="Helical" evidence="1">
    <location>
        <begin position="96"/>
        <end position="114"/>
    </location>
</feature>
<keyword evidence="1" id="KW-0812">Transmembrane</keyword>
<keyword evidence="3" id="KW-1185">Reference proteome</keyword>
<keyword evidence="1" id="KW-0472">Membrane</keyword>
<name>A0A3N4JHH3_9PEZI</name>
<gene>
    <name evidence="2" type="ORF">L873DRAFT_1247716</name>
</gene>
<evidence type="ECO:0000313" key="3">
    <source>
        <dbReference type="Proteomes" id="UP000276215"/>
    </source>
</evidence>
<dbReference type="EMBL" id="ML120417">
    <property type="protein sequence ID" value="RPA96141.1"/>
    <property type="molecule type" value="Genomic_DNA"/>
</dbReference>
<evidence type="ECO:0000313" key="2">
    <source>
        <dbReference type="EMBL" id="RPA96141.1"/>
    </source>
</evidence>
<sequence>MEPDRRVWAALDRRVRYITIYQACINVVAFQMSTLAIPLQLTGSMPRFRESMTEQTCPWSHIMMIYMKYFDVCGMGKWRARSLRKDKVLHLEVHPCLMLLIMAFSLEPGALFALRRGLLDKSNSRGPRSLLVQRSSL</sequence>
<evidence type="ECO:0000256" key="1">
    <source>
        <dbReference type="SAM" id="Phobius"/>
    </source>
</evidence>
<protein>
    <submittedName>
        <fullName evidence="2">Uncharacterized protein</fullName>
    </submittedName>
</protein>
<reference evidence="2 3" key="1">
    <citation type="journal article" date="2018" name="Nat. Ecol. Evol.">
        <title>Pezizomycetes genomes reveal the molecular basis of ectomycorrhizal truffle lifestyle.</title>
        <authorList>
            <person name="Murat C."/>
            <person name="Payen T."/>
            <person name="Noel B."/>
            <person name="Kuo A."/>
            <person name="Morin E."/>
            <person name="Chen J."/>
            <person name="Kohler A."/>
            <person name="Krizsan K."/>
            <person name="Balestrini R."/>
            <person name="Da Silva C."/>
            <person name="Montanini B."/>
            <person name="Hainaut M."/>
            <person name="Levati E."/>
            <person name="Barry K.W."/>
            <person name="Belfiori B."/>
            <person name="Cichocki N."/>
            <person name="Clum A."/>
            <person name="Dockter R.B."/>
            <person name="Fauchery L."/>
            <person name="Guy J."/>
            <person name="Iotti M."/>
            <person name="Le Tacon F."/>
            <person name="Lindquist E.A."/>
            <person name="Lipzen A."/>
            <person name="Malagnac F."/>
            <person name="Mello A."/>
            <person name="Molinier V."/>
            <person name="Miyauchi S."/>
            <person name="Poulain J."/>
            <person name="Riccioni C."/>
            <person name="Rubini A."/>
            <person name="Sitrit Y."/>
            <person name="Splivallo R."/>
            <person name="Traeger S."/>
            <person name="Wang M."/>
            <person name="Zifcakova L."/>
            <person name="Wipf D."/>
            <person name="Zambonelli A."/>
            <person name="Paolocci F."/>
            <person name="Nowrousian M."/>
            <person name="Ottonello S."/>
            <person name="Baldrian P."/>
            <person name="Spatafora J.W."/>
            <person name="Henrissat B."/>
            <person name="Nagy L.G."/>
            <person name="Aury J.M."/>
            <person name="Wincker P."/>
            <person name="Grigoriev I.V."/>
            <person name="Bonfante P."/>
            <person name="Martin F.M."/>
        </authorList>
    </citation>
    <scope>NUCLEOTIDE SEQUENCE [LARGE SCALE GENOMIC DNA]</scope>
    <source>
        <strain evidence="2 3">120613-1</strain>
    </source>
</reference>
<organism evidence="2 3">
    <name type="scientific">Choiromyces venosus 120613-1</name>
    <dbReference type="NCBI Taxonomy" id="1336337"/>
    <lineage>
        <taxon>Eukaryota</taxon>
        <taxon>Fungi</taxon>
        <taxon>Dikarya</taxon>
        <taxon>Ascomycota</taxon>
        <taxon>Pezizomycotina</taxon>
        <taxon>Pezizomycetes</taxon>
        <taxon>Pezizales</taxon>
        <taxon>Tuberaceae</taxon>
        <taxon>Choiromyces</taxon>
    </lineage>
</organism>
<proteinExistence type="predicted"/>